<keyword evidence="2" id="KW-0645">Protease</keyword>
<dbReference type="EMBL" id="CP033169">
    <property type="protein sequence ID" value="AYO29742.1"/>
    <property type="molecule type" value="Genomic_DNA"/>
</dbReference>
<evidence type="ECO:0000313" key="3">
    <source>
        <dbReference type="Proteomes" id="UP000280960"/>
    </source>
</evidence>
<keyword evidence="2" id="KW-0378">Hydrolase</keyword>
<dbReference type="PANTHER" id="PTHR34448">
    <property type="entry name" value="AMINOPEPTIDASE"/>
    <property type="match status" value="1"/>
</dbReference>
<proteinExistence type="predicted"/>
<reference evidence="2 3" key="1">
    <citation type="submission" date="2018-10" db="EMBL/GenBank/DDBJ databases">
        <authorList>
            <person name="Zhang X."/>
        </authorList>
    </citation>
    <scope>NUCLEOTIDE SEQUENCE [LARGE SCALE GENOMIC DNA]</scope>
    <source>
        <strain evidence="2 3">SK-G1</strain>
    </source>
</reference>
<accession>A0A3G2R2Y6</accession>
<dbReference type="InterPro" id="IPR052170">
    <property type="entry name" value="M29_Exopeptidase"/>
</dbReference>
<dbReference type="GO" id="GO:0046872">
    <property type="term" value="F:metal ion binding"/>
    <property type="evidence" value="ECO:0007669"/>
    <property type="project" value="UniProtKB-KW"/>
</dbReference>
<sequence length="315" mass="33613">MSELVSISKKLLLDCLGAKPGEKYLVLTDEHKEELAEHLYEAGKELGLTSMLFKIPALSKSGEEPPKAAAEAMKNSDVVICITEHSLTHTRAKKDAAAAGARIATMPGITKEMFLRGAITADYSEVEKLTKKIAEILTLGSSVVIEKDGYRLEMSIEGRKGIESTGRYLEKGQSGNLPSGEAYIAPVEGSADGKILVDGSIVGLGMLKSPILLEIRKGLLFDAQGDGAKEWLEMLGSSNTARNVAEFGIGTNPNAILSGNILEDEKILGTIHVAFGSNNTFGGKVSAGVHMDAVVLEPTVYVDNRLIMDKGRLVI</sequence>
<dbReference type="SUPFAM" id="SSF144052">
    <property type="entry name" value="Thermophilic metalloprotease-like"/>
    <property type="match status" value="1"/>
</dbReference>
<dbReference type="Proteomes" id="UP000280960">
    <property type="component" value="Chromosome"/>
</dbReference>
<keyword evidence="2" id="KW-0031">Aminopeptidase</keyword>
<dbReference type="KEGG" id="bacg:D2962_03175"/>
<dbReference type="AlphaFoldDB" id="A0A3G2R2Y6"/>
<dbReference type="InterPro" id="IPR058739">
    <property type="entry name" value="NicX"/>
</dbReference>
<dbReference type="PANTHER" id="PTHR34448:SF1">
    <property type="entry name" value="BLL6088 PROTEIN"/>
    <property type="match status" value="1"/>
</dbReference>
<evidence type="ECO:0000256" key="1">
    <source>
        <dbReference type="ARBA" id="ARBA00022723"/>
    </source>
</evidence>
<evidence type="ECO:0000313" key="2">
    <source>
        <dbReference type="EMBL" id="AYO29742.1"/>
    </source>
</evidence>
<dbReference type="Pfam" id="PF26233">
    <property type="entry name" value="NicX"/>
    <property type="match status" value="1"/>
</dbReference>
<dbReference type="GO" id="GO:0004177">
    <property type="term" value="F:aminopeptidase activity"/>
    <property type="evidence" value="ECO:0007669"/>
    <property type="project" value="UniProtKB-KW"/>
</dbReference>
<name>A0A3G2R2Y6_9FIRM</name>
<dbReference type="RefSeq" id="WP_122014127.1">
    <property type="nucleotide sequence ID" value="NZ_CP033169.1"/>
</dbReference>
<protein>
    <submittedName>
        <fullName evidence="2">Aminopeptidase</fullName>
    </submittedName>
</protein>
<keyword evidence="1" id="KW-0479">Metal-binding</keyword>
<keyword evidence="3" id="KW-1185">Reference proteome</keyword>
<organism evidence="2 3">
    <name type="scientific">Biomaibacter acetigenes</name>
    <dbReference type="NCBI Taxonomy" id="2316383"/>
    <lineage>
        <taxon>Bacteria</taxon>
        <taxon>Bacillati</taxon>
        <taxon>Bacillota</taxon>
        <taxon>Clostridia</taxon>
        <taxon>Thermosediminibacterales</taxon>
        <taxon>Tepidanaerobacteraceae</taxon>
        <taxon>Biomaibacter</taxon>
    </lineage>
</organism>
<dbReference type="GO" id="GO:0006508">
    <property type="term" value="P:proteolysis"/>
    <property type="evidence" value="ECO:0007669"/>
    <property type="project" value="InterPro"/>
</dbReference>
<gene>
    <name evidence="2" type="ORF">D2962_03175</name>
</gene>